<dbReference type="Proteomes" id="UP000249464">
    <property type="component" value="Unassembled WGS sequence"/>
</dbReference>
<evidence type="ECO:0000313" key="3">
    <source>
        <dbReference type="Proteomes" id="UP000249464"/>
    </source>
</evidence>
<keyword evidence="3" id="KW-1185">Reference proteome</keyword>
<proteinExistence type="predicted"/>
<reference evidence="1 3" key="1">
    <citation type="submission" date="2016-11" db="EMBL/GenBank/DDBJ databases">
        <authorList>
            <person name="Jaros S."/>
            <person name="Januszkiewicz K."/>
            <person name="Wedrychowicz H."/>
        </authorList>
    </citation>
    <scope>NUCLEOTIDE SEQUENCE [LARGE SCALE GENOMIC DNA]</scope>
</reference>
<evidence type="ECO:0000313" key="1">
    <source>
        <dbReference type="EMBL" id="SGY28954.1"/>
    </source>
</evidence>
<dbReference type="EMBL" id="FQNC01000084">
    <property type="protein sequence ID" value="SGZ23071.1"/>
    <property type="molecule type" value="Genomic_DNA"/>
</dbReference>
<sequence length="93" mass="10685">MLELTQGCSHAHDEIVQGFIRAWYYAIPRLHICSDSIRHINQSLLRPVSVDLHPPKHHRPSLVFQNTASCRSGRYRRCPSRACVLTGEQISHK</sequence>
<dbReference type="AlphaFoldDB" id="A0A2X0M1C8"/>
<dbReference type="EMBL" id="FQNC01000041">
    <property type="protein sequence ID" value="SGY28954.1"/>
    <property type="molecule type" value="Genomic_DNA"/>
</dbReference>
<evidence type="ECO:0000313" key="2">
    <source>
        <dbReference type="EMBL" id="SGZ23071.1"/>
    </source>
</evidence>
<name>A0A2X0M1C8_9BASI</name>
<accession>A0A2X0M1C8</accession>
<organism evidence="1 3">
    <name type="scientific">Microbotryum silenes-dioicae</name>
    <dbReference type="NCBI Taxonomy" id="796604"/>
    <lineage>
        <taxon>Eukaryota</taxon>
        <taxon>Fungi</taxon>
        <taxon>Dikarya</taxon>
        <taxon>Basidiomycota</taxon>
        <taxon>Pucciniomycotina</taxon>
        <taxon>Microbotryomycetes</taxon>
        <taxon>Microbotryales</taxon>
        <taxon>Microbotryaceae</taxon>
        <taxon>Microbotryum</taxon>
    </lineage>
</organism>
<gene>
    <name evidence="1" type="primary">BQ5605_C002g00992</name>
    <name evidence="2" type="synonym">BQ5605_C022g09582</name>
    <name evidence="1" type="ORF">BQ5605_C002G00992</name>
    <name evidence="2" type="ORF">BQ5605_C022G09582</name>
</gene>
<protein>
    <submittedName>
        <fullName evidence="1">BQ5605_C002g00992 protein</fullName>
    </submittedName>
    <submittedName>
        <fullName evidence="2">BQ5605_C022g09582 protein</fullName>
    </submittedName>
</protein>